<dbReference type="EMBL" id="JACHGB010000003">
    <property type="protein sequence ID" value="MBB5271832.1"/>
    <property type="molecule type" value="Genomic_DNA"/>
</dbReference>
<feature type="transmembrane region" description="Helical" evidence="2">
    <location>
        <begin position="56"/>
        <end position="78"/>
    </location>
</feature>
<feature type="compositionally biased region" description="Basic and acidic residues" evidence="1">
    <location>
        <begin position="91"/>
        <end position="104"/>
    </location>
</feature>
<sequence>MNKPIGDRKVGRILMQVLWPAFLMSIVAEGVFFSMIDPQELDVVGLHLADSREAAYTIGFFVFWGLFTISSGLTYLLAHGGQPPAELLQTPEDRKHQDKALIGR</sequence>
<dbReference type="Proteomes" id="UP000532440">
    <property type="component" value="Unassembled WGS sequence"/>
</dbReference>
<proteinExistence type="predicted"/>
<accession>A0A7W8HGW0</accession>
<feature type="region of interest" description="Disordered" evidence="1">
    <location>
        <begin position="84"/>
        <end position="104"/>
    </location>
</feature>
<name>A0A7W8HGW0_9BURK</name>
<evidence type="ECO:0008006" key="5">
    <source>
        <dbReference type="Google" id="ProtNLM"/>
    </source>
</evidence>
<organism evidence="3 4">
    <name type="scientific">Quisquiliibacterium transsilvanicum</name>
    <dbReference type="NCBI Taxonomy" id="1549638"/>
    <lineage>
        <taxon>Bacteria</taxon>
        <taxon>Pseudomonadati</taxon>
        <taxon>Pseudomonadota</taxon>
        <taxon>Betaproteobacteria</taxon>
        <taxon>Burkholderiales</taxon>
        <taxon>Burkholderiaceae</taxon>
        <taxon>Quisquiliibacterium</taxon>
    </lineage>
</organism>
<protein>
    <recommendedName>
        <fullName evidence="5">Transmembrane protein</fullName>
    </recommendedName>
</protein>
<keyword evidence="2" id="KW-0812">Transmembrane</keyword>
<dbReference type="AlphaFoldDB" id="A0A7W8HGW0"/>
<evidence type="ECO:0000313" key="4">
    <source>
        <dbReference type="Proteomes" id="UP000532440"/>
    </source>
</evidence>
<keyword evidence="2" id="KW-1133">Transmembrane helix</keyword>
<evidence type="ECO:0000313" key="3">
    <source>
        <dbReference type="EMBL" id="MBB5271832.1"/>
    </source>
</evidence>
<comment type="caution">
    <text evidence="3">The sequence shown here is derived from an EMBL/GenBank/DDBJ whole genome shotgun (WGS) entry which is preliminary data.</text>
</comment>
<keyword evidence="2" id="KW-0472">Membrane</keyword>
<dbReference type="RefSeq" id="WP_183966553.1">
    <property type="nucleotide sequence ID" value="NZ_BAABEW010000001.1"/>
</dbReference>
<evidence type="ECO:0000256" key="2">
    <source>
        <dbReference type="SAM" id="Phobius"/>
    </source>
</evidence>
<keyword evidence="4" id="KW-1185">Reference proteome</keyword>
<reference evidence="3 4" key="1">
    <citation type="submission" date="2020-08" db="EMBL/GenBank/DDBJ databases">
        <title>Genomic Encyclopedia of Type Strains, Phase IV (KMG-IV): sequencing the most valuable type-strain genomes for metagenomic binning, comparative biology and taxonomic classification.</title>
        <authorList>
            <person name="Goeker M."/>
        </authorList>
    </citation>
    <scope>NUCLEOTIDE SEQUENCE [LARGE SCALE GENOMIC DNA]</scope>
    <source>
        <strain evidence="3 4">DSM 29781</strain>
    </source>
</reference>
<feature type="transmembrane region" description="Helical" evidence="2">
    <location>
        <begin position="12"/>
        <end position="36"/>
    </location>
</feature>
<gene>
    <name evidence="3" type="ORF">HNQ70_001842</name>
</gene>
<evidence type="ECO:0000256" key="1">
    <source>
        <dbReference type="SAM" id="MobiDB-lite"/>
    </source>
</evidence>